<sequence>MMRCFERYRVHLNRLSLSNAVMRLVSGYAPSVGGAMGWSMFSFGPAAAQSAGGGTDPATMVSNICTFILGPFGQSLAVLGIVAIGLSWMFGRASLGLIAGVVGGVVIMFGASFLGKTLTGGG</sequence>
<dbReference type="KEGG" id="ret:RHE_PA00128"/>
<evidence type="ECO:0000256" key="2">
    <source>
        <dbReference type="ARBA" id="ARBA00022692"/>
    </source>
</evidence>
<keyword evidence="5" id="KW-0614">Plasmid</keyword>
<feature type="transmembrane region" description="Helical" evidence="4">
    <location>
        <begin position="61"/>
        <end position="86"/>
    </location>
</feature>
<accession>Q2K2L1</accession>
<geneLocation type="plasmid" evidence="5 6">
    <name>p42a</name>
</geneLocation>
<keyword evidence="6" id="KW-1185">Reference proteome</keyword>
<gene>
    <name evidence="5" type="primary">virB2a</name>
    <name evidence="5" type="ordered locus">RHE_PA00128</name>
</gene>
<dbReference type="NCBIfam" id="NF010431">
    <property type="entry name" value="PRK13857.1"/>
    <property type="match status" value="1"/>
</dbReference>
<evidence type="ECO:0000256" key="3">
    <source>
        <dbReference type="ARBA" id="ARBA00022989"/>
    </source>
</evidence>
<feature type="transmembrane region" description="Helical" evidence="4">
    <location>
        <begin position="21"/>
        <end position="41"/>
    </location>
</feature>
<dbReference type="InterPro" id="IPR007039">
    <property type="entry name" value="TrbC/VirB2"/>
</dbReference>
<evidence type="ECO:0000256" key="4">
    <source>
        <dbReference type="SAM" id="Phobius"/>
    </source>
</evidence>
<dbReference type="EMBL" id="CP000134">
    <property type="protein sequence ID" value="ABC92991.1"/>
    <property type="molecule type" value="Genomic_DNA"/>
</dbReference>
<organism evidence="5 6">
    <name type="scientific">Rhizobium etli (strain ATCC 51251 / DSM 11541 / JCM 21823 / NBRC 15573 / CFN 42)</name>
    <dbReference type="NCBI Taxonomy" id="347834"/>
    <lineage>
        <taxon>Bacteria</taxon>
        <taxon>Pseudomonadati</taxon>
        <taxon>Pseudomonadota</taxon>
        <taxon>Alphaproteobacteria</taxon>
        <taxon>Hyphomicrobiales</taxon>
        <taxon>Rhizobiaceae</taxon>
        <taxon>Rhizobium/Agrobacterium group</taxon>
        <taxon>Rhizobium</taxon>
    </lineage>
</organism>
<evidence type="ECO:0000256" key="1">
    <source>
        <dbReference type="ARBA" id="ARBA00004141"/>
    </source>
</evidence>
<keyword evidence="3 4" id="KW-1133">Transmembrane helix</keyword>
<dbReference type="Proteomes" id="UP000001936">
    <property type="component" value="Plasmid p42a"/>
</dbReference>
<protein>
    <submittedName>
        <fullName evidence="5">Transport secretion system IV, VirB2 protein</fullName>
    </submittedName>
</protein>
<dbReference type="HOGENOM" id="CLU_165260_0_0_5"/>
<feature type="transmembrane region" description="Helical" evidence="4">
    <location>
        <begin position="93"/>
        <end position="114"/>
    </location>
</feature>
<keyword evidence="2 4" id="KW-0812">Transmembrane</keyword>
<proteinExistence type="predicted"/>
<keyword evidence="4" id="KW-0472">Membrane</keyword>
<dbReference type="AlphaFoldDB" id="Q2K2L1"/>
<evidence type="ECO:0000313" key="5">
    <source>
        <dbReference type="EMBL" id="ABC92991.1"/>
    </source>
</evidence>
<reference evidence="5 6" key="1">
    <citation type="journal article" date="2006" name="Proc. Natl. Acad. Sci. U.S.A.">
        <title>The partitioned Rhizobium etli genome: genetic and metabolic redundancy in seven interacting replicons.</title>
        <authorList>
            <person name="Gonzalez V."/>
            <person name="Santamaria R.I."/>
            <person name="Bustos P."/>
            <person name="Hernandez-Gonzalez I."/>
            <person name="Medrano-Soto A."/>
            <person name="Moreno-Hagelsieb G."/>
            <person name="Janga S.C."/>
            <person name="Ramirez M.A."/>
            <person name="Jimenez-Jacinto V."/>
            <person name="Collado-Vides J."/>
            <person name="Davila G."/>
        </authorList>
    </citation>
    <scope>NUCLEOTIDE SEQUENCE [LARGE SCALE GENOMIC DNA]</scope>
    <source>
        <strain evidence="6">ATCC 51251 / DSM 11541 / JCM 21823 / NBRC 15573 / CFN 42</strain>
    </source>
</reference>
<dbReference type="GO" id="GO:0016020">
    <property type="term" value="C:membrane"/>
    <property type="evidence" value="ECO:0007669"/>
    <property type="project" value="UniProtKB-SubCell"/>
</dbReference>
<dbReference type="Pfam" id="PF04956">
    <property type="entry name" value="TrbC"/>
    <property type="match status" value="1"/>
</dbReference>
<comment type="subcellular location">
    <subcellularLocation>
        <location evidence="1">Membrane</location>
        <topology evidence="1">Multi-pass membrane protein</topology>
    </subcellularLocation>
</comment>
<evidence type="ECO:0000313" key="6">
    <source>
        <dbReference type="Proteomes" id="UP000001936"/>
    </source>
</evidence>
<name>Q2K2L1_RHIEC</name>